<dbReference type="InterPro" id="IPR038967">
    <property type="entry name" value="Dsc4-like"/>
</dbReference>
<reference evidence="3 4" key="1">
    <citation type="submission" date="2016-07" db="EMBL/GenBank/DDBJ databases">
        <title>Pervasive Adenine N6-methylation of Active Genes in Fungi.</title>
        <authorList>
            <consortium name="DOE Joint Genome Institute"/>
            <person name="Mondo S.J."/>
            <person name="Dannebaum R.O."/>
            <person name="Kuo R.C."/>
            <person name="Labutti K."/>
            <person name="Haridas S."/>
            <person name="Kuo A."/>
            <person name="Salamov A."/>
            <person name="Ahrendt S.R."/>
            <person name="Lipzen A."/>
            <person name="Sullivan W."/>
            <person name="Andreopoulos W.B."/>
            <person name="Clum A."/>
            <person name="Lindquist E."/>
            <person name="Daum C."/>
            <person name="Ramamoorthy G.K."/>
            <person name="Gryganskyi A."/>
            <person name="Culley D."/>
            <person name="Magnuson J.K."/>
            <person name="James T.Y."/>
            <person name="O'Malley M.A."/>
            <person name="Stajich J.E."/>
            <person name="Spatafora J.W."/>
            <person name="Visel A."/>
            <person name="Grigoriev I.V."/>
        </authorList>
    </citation>
    <scope>NUCLEOTIDE SEQUENCE [LARGE SCALE GENOMIC DNA]</scope>
    <source>
        <strain evidence="3 4">NRRL 2496</strain>
    </source>
</reference>
<dbReference type="GO" id="GO:0005783">
    <property type="term" value="C:endoplasmic reticulum"/>
    <property type="evidence" value="ECO:0007669"/>
    <property type="project" value="TreeGrafter"/>
</dbReference>
<keyword evidence="1" id="KW-0472">Membrane</keyword>
<dbReference type="Pfam" id="PF08508">
    <property type="entry name" value="DUF1746"/>
    <property type="match status" value="1"/>
</dbReference>
<dbReference type="InParanoid" id="A0A1X2HE80"/>
<evidence type="ECO:0000256" key="1">
    <source>
        <dbReference type="SAM" id="Phobius"/>
    </source>
</evidence>
<dbReference type="Proteomes" id="UP000242180">
    <property type="component" value="Unassembled WGS sequence"/>
</dbReference>
<proteinExistence type="predicted"/>
<organism evidence="3 4">
    <name type="scientific">Syncephalastrum racemosum</name>
    <name type="common">Filamentous fungus</name>
    <dbReference type="NCBI Taxonomy" id="13706"/>
    <lineage>
        <taxon>Eukaryota</taxon>
        <taxon>Fungi</taxon>
        <taxon>Fungi incertae sedis</taxon>
        <taxon>Mucoromycota</taxon>
        <taxon>Mucoromycotina</taxon>
        <taxon>Mucoromycetes</taxon>
        <taxon>Mucorales</taxon>
        <taxon>Syncephalastraceae</taxon>
        <taxon>Syncephalastrum</taxon>
    </lineage>
</organism>
<dbReference type="OrthoDB" id="5428737at2759"/>
<dbReference type="GO" id="GO:0044695">
    <property type="term" value="C:Dsc E3 ubiquitin ligase complex"/>
    <property type="evidence" value="ECO:0007669"/>
    <property type="project" value="InterPro"/>
</dbReference>
<dbReference type="PANTHER" id="PTHR39405">
    <property type="entry name" value="DSC E3 UBIQUITIN LIGASE COMPLEX SUBUNIT 4"/>
    <property type="match status" value="1"/>
</dbReference>
<evidence type="ECO:0000313" key="3">
    <source>
        <dbReference type="EMBL" id="ORY97263.1"/>
    </source>
</evidence>
<sequence length="209" mass="23149">MNIHGKQDVIRSLDALLYCYFVYNYFLDASLLIFFSRIFLQLQMLAPQALARSLRTALGMVTTGLGLCVLMHATSEPGQPGLLIDFVGNHNKPSHMRVILLDLIIYVLQVIRIFATTHLSSQLQNGAFATTLLMPPSLAAALGADRVPLAIPRRQARNNNSPASNDDGDASYDNGFHLTEDLVFDIGFRSSIRNVLDPVHEDEVDRLPV</sequence>
<gene>
    <name evidence="3" type="ORF">BCR43DRAFT_489492</name>
</gene>
<evidence type="ECO:0000259" key="2">
    <source>
        <dbReference type="Pfam" id="PF08508"/>
    </source>
</evidence>
<feature type="domain" description="DUF1746" evidence="2">
    <location>
        <begin position="12"/>
        <end position="111"/>
    </location>
</feature>
<dbReference type="STRING" id="13706.A0A1X2HE80"/>
<dbReference type="PANTHER" id="PTHR39405:SF1">
    <property type="entry name" value="DSC E3 UBIQUITIN LIGASE COMPLEX SUBUNIT 4"/>
    <property type="match status" value="1"/>
</dbReference>
<dbReference type="InterPro" id="IPR013715">
    <property type="entry name" value="DUF1746"/>
</dbReference>
<name>A0A1X2HE80_SYNRA</name>
<keyword evidence="1" id="KW-0812">Transmembrane</keyword>
<accession>A0A1X2HE80</accession>
<keyword evidence="1" id="KW-1133">Transmembrane helix</keyword>
<protein>
    <recommendedName>
        <fullName evidence="2">DUF1746 domain-containing protein</fullName>
    </recommendedName>
</protein>
<dbReference type="AlphaFoldDB" id="A0A1X2HE80"/>
<dbReference type="GO" id="GO:0032933">
    <property type="term" value="P:SREBP signaling pathway"/>
    <property type="evidence" value="ECO:0007669"/>
    <property type="project" value="InterPro"/>
</dbReference>
<keyword evidence="4" id="KW-1185">Reference proteome</keyword>
<dbReference type="EMBL" id="MCGN01000004">
    <property type="protein sequence ID" value="ORY97263.1"/>
    <property type="molecule type" value="Genomic_DNA"/>
</dbReference>
<dbReference type="OMA" id="DFIGNQQ"/>
<comment type="caution">
    <text evidence="3">The sequence shown here is derived from an EMBL/GenBank/DDBJ whole genome shotgun (WGS) entry which is preliminary data.</text>
</comment>
<evidence type="ECO:0000313" key="4">
    <source>
        <dbReference type="Proteomes" id="UP000242180"/>
    </source>
</evidence>
<feature type="transmembrane region" description="Helical" evidence="1">
    <location>
        <begin position="15"/>
        <end position="35"/>
    </location>
</feature>